<evidence type="ECO:0000313" key="1">
    <source>
        <dbReference type="EMBL" id="TRW94428.1"/>
    </source>
</evidence>
<evidence type="ECO:0008006" key="3">
    <source>
        <dbReference type="Google" id="ProtNLM"/>
    </source>
</evidence>
<reference evidence="1 2" key="1">
    <citation type="journal article" date="2019" name="Antonie Van Leeuwenhoek">
        <title>Description of 'Ca. Methylobacter oryzae' KRF1, a novel species from the environmentally important Methylobacter clade 2.</title>
        <authorList>
            <person name="Khatri K."/>
            <person name="Mohite J.A."/>
            <person name="Pandit P.S."/>
            <person name="Bahulikar R."/>
            <person name="Rahalkar M.C."/>
        </authorList>
    </citation>
    <scope>NUCLEOTIDE SEQUENCE [LARGE SCALE GENOMIC DNA]</scope>
    <source>
        <strain evidence="1 2">KRF1</strain>
    </source>
</reference>
<dbReference type="RefSeq" id="WP_127029120.1">
    <property type="nucleotide sequence ID" value="NZ_RYFG02000098.1"/>
</dbReference>
<dbReference type="EMBL" id="RYFG02000098">
    <property type="protein sequence ID" value="TRW94428.1"/>
    <property type="molecule type" value="Genomic_DNA"/>
</dbReference>
<organism evidence="1 2">
    <name type="scientific">Candidatus Methylobacter oryzae</name>
    <dbReference type="NCBI Taxonomy" id="2497749"/>
    <lineage>
        <taxon>Bacteria</taxon>
        <taxon>Pseudomonadati</taxon>
        <taxon>Pseudomonadota</taxon>
        <taxon>Gammaproteobacteria</taxon>
        <taxon>Methylococcales</taxon>
        <taxon>Methylococcaceae</taxon>
        <taxon>Methylobacter</taxon>
    </lineage>
</organism>
<accession>A0ABY3C9P4</accession>
<proteinExistence type="predicted"/>
<comment type="caution">
    <text evidence="1">The sequence shown here is derived from an EMBL/GenBank/DDBJ whole genome shotgun (WGS) entry which is preliminary data.</text>
</comment>
<protein>
    <recommendedName>
        <fullName evidence="3">ATP-binding protein</fullName>
    </recommendedName>
</protein>
<name>A0ABY3C9P4_9GAMM</name>
<gene>
    <name evidence="1" type="ORF">EKO24_011825</name>
</gene>
<sequence>MSIEWQNIKSFNNSQNNAFEELICQLAREELIANKKEFYRIAAPDGGVEAYCVLESGEEYGWQAKYFSSMGSSQWSQLKESFETALRTHPKLTKYYICIPLDRQDPRRDNQSWFMDKWNEKTQEWSKYANDLGRSITFEYWGSSELIHRLSKEEHAGRRLFWFSKEEFSDKWFQSHIENSIHNLGHRYTPELNFELDIAKHFDALSRNDRFRGYFKNRLHALLKNLKELDAEFLGQDAATNLISLLDREFENSQKSELLYFDIEAIQKGCKFIIKSLHEYQYALKNKESELSKDTFDYKNFNIRNAYNAIYEFQEFINEPTLCLANLPIMLLSGEAGIGKSHLLADIASKRVNENKSCILLLGQHLSSDEAPWTQILNNLLRLKCNEKELLGALNARAEAQGERLLFIVDAINEGRGRYFWSNYIKGFINDFSNYPWLSLVLSIRTSYETLLTPKDLIPDDTIIRVAHHGFENVEYQASSFFFSQYDIEQPSIPLLHPEFSNPLFLKLFCEGLKRSGQKQIPKGYGGITSIIDFFLASVDEKLSHPSFFDYQPASGKQLVKKVINALIQHKLQNDLSIIPYDSAVDIANSIISKYSDRKGFIDNLISEGVLSKNIYWRNNNEDIIYFAYERFEDHLTTAYLLESYLDKSNPEIAFQNEGALAQYVNHIYRYQGIVEALSIQLPEKIDKELYELVSDEKKSNRAIVEAFVKSLIWRKPETITEKVKDYVNQQVLVDDYTFDLFFQMVYSVSSDPDHFFNAHSLHRFLMKFSLADRDAMWTTYLHHKNDEVSAMQRLIDWALHDCNKNYLSAESRLLACKSLAWLFTSTNISFRDMATKALVCVLENNLPIITGLLADFHTVNDPYVYERILAATYGAVLRSVDLNGLTELSTFILTTVFEKEEVYPNVLVRDYARNIIEYALYKQAFTLTDSQIIRPPYKSQFPSSFPSNKEIDAYKYDYKLNDAKDYWGQNAILRSMVTEYGRGRGSYGDFGRYTFQSALSSWKYKFDPNDLSNYACKLIFETYGYDVKKHGEFDNHASSGDRHTNKKERIGKKYQWLAFYEVLARLADNDQMQDGSAGWHDEKKYIWYQGTWEPFVRNIDPTSVYRPSSSSSFNRNESWWDRVEYNDWHDSHQNWLISTENLPNPKEIIEIKDSQGNEWLVLETYPSWDESVPVGYEQHEYPHKHLWYQIRSYFVSSEQAEGLTAWAKQQHLMGRWFPENSDQYHVFSREYYWSPAYRFFDNPYYGRNQWEDVYEQNDYEQVIGEVMVTTERHNWESGADYREQPSYFAPREYMYEKMQLQYSKNIGEWLNTEGEVVCFDPSVNQEEGSCLLIRKDALLRFLNENNLKIFWTCLGEKQIYGNIYDQVEYTQWLELSGIFTLNENNVDGTINPLVKSVAR</sequence>
<keyword evidence="2" id="KW-1185">Reference proteome</keyword>
<evidence type="ECO:0000313" key="2">
    <source>
        <dbReference type="Proteomes" id="UP000733744"/>
    </source>
</evidence>
<dbReference type="Proteomes" id="UP000733744">
    <property type="component" value="Unassembled WGS sequence"/>
</dbReference>